<dbReference type="Pfam" id="PF00990">
    <property type="entry name" value="GGDEF"/>
    <property type="match status" value="1"/>
</dbReference>
<evidence type="ECO:0000256" key="4">
    <source>
        <dbReference type="SAM" id="Phobius"/>
    </source>
</evidence>
<evidence type="ECO:0000256" key="2">
    <source>
        <dbReference type="ARBA" id="ARBA00012528"/>
    </source>
</evidence>
<protein>
    <recommendedName>
        <fullName evidence="2">diguanylate cyclase</fullName>
        <ecNumber evidence="2">2.7.7.65</ecNumber>
    </recommendedName>
</protein>
<keyword evidence="7" id="KW-1185">Reference proteome</keyword>
<evidence type="ECO:0000313" key="6">
    <source>
        <dbReference type="EMBL" id="CCK74480.1"/>
    </source>
</evidence>
<dbReference type="Pfam" id="PF07696">
    <property type="entry name" value="7TMR-DISMED2"/>
    <property type="match status" value="1"/>
</dbReference>
<dbReference type="Proteomes" id="UP000032749">
    <property type="component" value="Chromosome"/>
</dbReference>
<dbReference type="PROSITE" id="PS50887">
    <property type="entry name" value="GGDEF"/>
    <property type="match status" value="1"/>
</dbReference>
<dbReference type="InterPro" id="IPR043128">
    <property type="entry name" value="Rev_trsase/Diguanyl_cyclase"/>
</dbReference>
<dbReference type="STRING" id="698738.OLEAN_C03040"/>
<dbReference type="GO" id="GO:1902201">
    <property type="term" value="P:negative regulation of bacterial-type flagellum-dependent cell motility"/>
    <property type="evidence" value="ECO:0007669"/>
    <property type="project" value="TreeGrafter"/>
</dbReference>
<dbReference type="InterPro" id="IPR011623">
    <property type="entry name" value="7TMR_DISM_rcpt_extracell_dom1"/>
</dbReference>
<feature type="transmembrane region" description="Helical" evidence="4">
    <location>
        <begin position="330"/>
        <end position="348"/>
    </location>
</feature>
<dbReference type="EMBL" id="FO203512">
    <property type="protein sequence ID" value="CCK74480.1"/>
    <property type="molecule type" value="Genomic_DNA"/>
</dbReference>
<dbReference type="Pfam" id="PF07695">
    <property type="entry name" value="7TMR-DISM_7TM"/>
    <property type="match status" value="1"/>
</dbReference>
<dbReference type="KEGG" id="oai:OLEAN_C03040"/>
<feature type="transmembrane region" description="Helical" evidence="4">
    <location>
        <begin position="276"/>
        <end position="298"/>
    </location>
</feature>
<evidence type="ECO:0000313" key="7">
    <source>
        <dbReference type="Proteomes" id="UP000032749"/>
    </source>
</evidence>
<dbReference type="PANTHER" id="PTHR45138:SF9">
    <property type="entry name" value="DIGUANYLATE CYCLASE DGCM-RELATED"/>
    <property type="match status" value="1"/>
</dbReference>
<organism evidence="6 7">
    <name type="scientific">Oleispira antarctica RB-8</name>
    <dbReference type="NCBI Taxonomy" id="698738"/>
    <lineage>
        <taxon>Bacteria</taxon>
        <taxon>Pseudomonadati</taxon>
        <taxon>Pseudomonadota</taxon>
        <taxon>Gammaproteobacteria</taxon>
        <taxon>Oceanospirillales</taxon>
        <taxon>Oceanospirillaceae</taxon>
        <taxon>Oleispira</taxon>
    </lineage>
</organism>
<sequence>MLKQLGFILILLSASFFGFTSQFIHNEPQPSYFGLAKYFSHDDVLSLDEVRQQEESIWNDINLKDASFGFNERHFWFKIPIQNIHDSNTQWFLRSNYPLLDNIDVYLLADNQVVQEFHSGDTLPFAQRPIQQPTFVFPLDLHTDQEYSIYLHVQTTSSLQLALSLQTESHFWQNAATENAISAAFYAILLSMLFYNSVIFFIVRARTYLYYVLYIASFTLFMASIHGWGYQLLWPNSPRIHELSVVFLIGPTIIFAALFSSTFLKLATIRPGLNRLILLFIWITLIYSLAALILPYAIMIRVGAALSIMAAAISISTTLQEWLRTKSREIMLFIIAWTTVLVGFLLYGGQKFGLLPINALTEHAIEIGAILEVLLLALGLADRINNERKKRLVAQQKMLDIQIKANQELDNKVRERTEELELLNDHLQTASITDSLTQVKNRHYFDRKFPSEYRRAYRDKSNIALLIIDIDHFKSFNDNYGHQAGDVVLQAVAKSIKDVMQRSSDAVSRYGGEEFTVLLPSTPQEGAYQVAEKIRQSIADLQVEWQENTFSVTISIGLASVIPSHYEGEDMLLKQADDFLYVAKDHGRNQVVYEDNDPSALSSSND</sequence>
<evidence type="ECO:0000256" key="1">
    <source>
        <dbReference type="ARBA" id="ARBA00001946"/>
    </source>
</evidence>
<keyword evidence="4" id="KW-1133">Transmembrane helix</keyword>
<dbReference type="GO" id="GO:0043709">
    <property type="term" value="P:cell adhesion involved in single-species biofilm formation"/>
    <property type="evidence" value="ECO:0007669"/>
    <property type="project" value="TreeGrafter"/>
</dbReference>
<accession>R4YK24</accession>
<dbReference type="GO" id="GO:0005886">
    <property type="term" value="C:plasma membrane"/>
    <property type="evidence" value="ECO:0007669"/>
    <property type="project" value="TreeGrafter"/>
</dbReference>
<evidence type="ECO:0000256" key="3">
    <source>
        <dbReference type="ARBA" id="ARBA00034247"/>
    </source>
</evidence>
<dbReference type="EC" id="2.7.7.65" evidence="2"/>
<name>R4YK24_OLEAN</name>
<dbReference type="GO" id="GO:0052621">
    <property type="term" value="F:diguanylate cyclase activity"/>
    <property type="evidence" value="ECO:0007669"/>
    <property type="project" value="UniProtKB-EC"/>
</dbReference>
<reference evidence="6 7" key="1">
    <citation type="journal article" date="2013" name="Nat. Commun.">
        <title>Genome sequence and functional genomic analysis of the oil-degrading bacterium Oleispira antarctica.</title>
        <authorList>
            <person name="Kube M."/>
            <person name="Chernikova T.N."/>
            <person name="Al-Ramahi Y."/>
            <person name="Beloqui A."/>
            <person name="Lopez-Cortez N."/>
            <person name="Guazzaroni M.E."/>
            <person name="Heipieper H.J."/>
            <person name="Klages S."/>
            <person name="Kotsyurbenko O.R."/>
            <person name="Langer I."/>
            <person name="Nechitaylo T.Y."/>
            <person name="Lunsdorf H."/>
            <person name="Fernandez M."/>
            <person name="Juarez S."/>
            <person name="Ciordia S."/>
            <person name="Singer A."/>
            <person name="Kagan O."/>
            <person name="Egorova O."/>
            <person name="Petit P.A."/>
            <person name="Stogios P."/>
            <person name="Kim Y."/>
            <person name="Tchigvintsev A."/>
            <person name="Flick R."/>
            <person name="Denaro R."/>
            <person name="Genovese M."/>
            <person name="Albar J.P."/>
            <person name="Reva O.N."/>
            <person name="Martinez-Gomariz M."/>
            <person name="Tran H."/>
            <person name="Ferrer M."/>
            <person name="Savchenko A."/>
            <person name="Yakunin A.F."/>
            <person name="Yakimov M.M."/>
            <person name="Golyshina O.V."/>
            <person name="Reinhardt R."/>
            <person name="Golyshin P.N."/>
        </authorList>
    </citation>
    <scope>NUCLEOTIDE SEQUENCE [LARGE SCALE GENOMIC DNA]</scope>
</reference>
<feature type="transmembrane region" description="Helical" evidence="4">
    <location>
        <begin position="183"/>
        <end position="203"/>
    </location>
</feature>
<dbReference type="PANTHER" id="PTHR45138">
    <property type="entry name" value="REGULATORY COMPONENTS OF SENSORY TRANSDUCTION SYSTEM"/>
    <property type="match status" value="1"/>
</dbReference>
<keyword evidence="4" id="KW-0812">Transmembrane</keyword>
<dbReference type="OrthoDB" id="5289013at2"/>
<dbReference type="InterPro" id="IPR029787">
    <property type="entry name" value="Nucleotide_cyclase"/>
</dbReference>
<gene>
    <name evidence="6" type="ORF">OLEAN_C03040</name>
</gene>
<dbReference type="HOGENOM" id="CLU_000445_105_4_6"/>
<dbReference type="SMART" id="SM00267">
    <property type="entry name" value="GGDEF"/>
    <property type="match status" value="1"/>
</dbReference>
<dbReference type="SUPFAM" id="SSF55073">
    <property type="entry name" value="Nucleotide cyclase"/>
    <property type="match status" value="1"/>
</dbReference>
<evidence type="ECO:0000259" key="5">
    <source>
        <dbReference type="PROSITE" id="PS50887"/>
    </source>
</evidence>
<dbReference type="InterPro" id="IPR011622">
    <property type="entry name" value="7TMR_DISM_rcpt_extracell_dom2"/>
</dbReference>
<dbReference type="CDD" id="cd01949">
    <property type="entry name" value="GGDEF"/>
    <property type="match status" value="1"/>
</dbReference>
<feature type="transmembrane region" description="Helical" evidence="4">
    <location>
        <begin position="243"/>
        <end position="264"/>
    </location>
</feature>
<comment type="cofactor">
    <cofactor evidence="1">
        <name>Mg(2+)</name>
        <dbReference type="ChEBI" id="CHEBI:18420"/>
    </cofactor>
</comment>
<dbReference type="InterPro" id="IPR050469">
    <property type="entry name" value="Diguanylate_Cyclase"/>
</dbReference>
<proteinExistence type="predicted"/>
<feature type="domain" description="GGDEF" evidence="5">
    <location>
        <begin position="461"/>
        <end position="596"/>
    </location>
</feature>
<feature type="transmembrane region" description="Helical" evidence="4">
    <location>
        <begin position="360"/>
        <end position="381"/>
    </location>
</feature>
<feature type="transmembrane region" description="Helical" evidence="4">
    <location>
        <begin position="304"/>
        <end position="323"/>
    </location>
</feature>
<keyword evidence="4" id="KW-0472">Membrane</keyword>
<dbReference type="NCBIfam" id="TIGR00254">
    <property type="entry name" value="GGDEF"/>
    <property type="match status" value="1"/>
</dbReference>
<feature type="transmembrane region" description="Helical" evidence="4">
    <location>
        <begin position="210"/>
        <end position="231"/>
    </location>
</feature>
<dbReference type="FunFam" id="3.30.70.270:FF:000001">
    <property type="entry name" value="Diguanylate cyclase domain protein"/>
    <property type="match status" value="1"/>
</dbReference>
<dbReference type="Gene3D" id="3.30.70.270">
    <property type="match status" value="1"/>
</dbReference>
<dbReference type="Gene3D" id="2.60.40.2380">
    <property type="match status" value="1"/>
</dbReference>
<dbReference type="AlphaFoldDB" id="R4YK24"/>
<comment type="catalytic activity">
    <reaction evidence="3">
        <text>2 GTP = 3',3'-c-di-GMP + 2 diphosphate</text>
        <dbReference type="Rhea" id="RHEA:24898"/>
        <dbReference type="ChEBI" id="CHEBI:33019"/>
        <dbReference type="ChEBI" id="CHEBI:37565"/>
        <dbReference type="ChEBI" id="CHEBI:58805"/>
        <dbReference type="EC" id="2.7.7.65"/>
    </reaction>
</comment>
<dbReference type="InterPro" id="IPR000160">
    <property type="entry name" value="GGDEF_dom"/>
</dbReference>